<name>A0ABU8THP2_9HYPH</name>
<keyword evidence="5" id="KW-1185">Reference proteome</keyword>
<feature type="domain" description="HAMP" evidence="3">
    <location>
        <begin position="312"/>
        <end position="365"/>
    </location>
</feature>
<feature type="transmembrane region" description="Helical" evidence="1">
    <location>
        <begin position="292"/>
        <end position="314"/>
    </location>
</feature>
<dbReference type="Proteomes" id="UP001385499">
    <property type="component" value="Unassembled WGS sequence"/>
</dbReference>
<dbReference type="PROSITE" id="PS50885">
    <property type="entry name" value="HAMP"/>
    <property type="match status" value="1"/>
</dbReference>
<dbReference type="InterPro" id="IPR050697">
    <property type="entry name" value="Adenylyl/Guanylyl_Cyclase_3/4"/>
</dbReference>
<organism evidence="4 5">
    <name type="scientific">Roseibium algae</name>
    <dbReference type="NCBI Taxonomy" id="3123038"/>
    <lineage>
        <taxon>Bacteria</taxon>
        <taxon>Pseudomonadati</taxon>
        <taxon>Pseudomonadota</taxon>
        <taxon>Alphaproteobacteria</taxon>
        <taxon>Hyphomicrobiales</taxon>
        <taxon>Stappiaceae</taxon>
        <taxon>Roseibium</taxon>
    </lineage>
</organism>
<dbReference type="CDD" id="cd06225">
    <property type="entry name" value="HAMP"/>
    <property type="match status" value="1"/>
</dbReference>
<keyword evidence="1" id="KW-0812">Transmembrane</keyword>
<dbReference type="InterPro" id="IPR001054">
    <property type="entry name" value="A/G_cyclase"/>
</dbReference>
<keyword evidence="1" id="KW-1133">Transmembrane helix</keyword>
<reference evidence="4 5" key="1">
    <citation type="submission" date="2024-02" db="EMBL/GenBank/DDBJ databases">
        <title>Roseibium algae sp. nov., isolated from marine alga (Grateloupia sp.), showing potential in myo-inositol conversion.</title>
        <authorList>
            <person name="Wang Y."/>
        </authorList>
    </citation>
    <scope>NUCLEOTIDE SEQUENCE [LARGE SCALE GENOMIC DNA]</scope>
    <source>
        <strain evidence="4 5">H3510</strain>
    </source>
</reference>
<gene>
    <name evidence="4" type="ORF">V6575_06200</name>
</gene>
<sequence length="573" mass="61805">MRLTLRKKLLLFSVVIAVLPLLIAGETLIRIARDELKSSANDQLTATARQISDMIDSSYRDAWLAPLSLIANAIDDDTLNIDAKIALLTLGIADLPDIVALQITVEGSQKPLLVTREGYSQSLEKAGLDPLEILRVPPEMIAEFLEGDHTLGRSTAHPVDSDIWLATLALPLKKPLNGLPATLSARIDLTRLSEYVRTHSFTRTGSITIVDANGQQMLSRNDINIADHAIVEEASSLISLQTGLISVKPYARPDGEVMLGAFSFPHPFDWAVIVEKSEAAAYFTIDVMVRNLLIWVGAGLVVAGIGAVLFSLGISRPILKIGQAAIEVGKGNFQARVVGVKSQDEIGELAGRINEMIGQVNERFQLAKFVSHGTIDAIQKSDSGDVKLGGSRKRVAILFADIRGYTAFSETREPEVVVEVLNYYFANQGEAVSRNNGDIDKFVGDQLMAIFQGPDMSSDALRCAAEIQDIMERSAKEHPDWQLDIGIGVDVGDVVVGAMGSPERMDYTVLGDHVNLAARLCSAAAPQETMISDAVYAETKTLDGFTFAPLEPIRVKGKAAAIEVYGVEGSGTA</sequence>
<feature type="domain" description="Guanylate cyclase" evidence="2">
    <location>
        <begin position="396"/>
        <end position="521"/>
    </location>
</feature>
<protein>
    <submittedName>
        <fullName evidence="4">Adenylate/guanylate cyclase domain-containing protein</fullName>
    </submittedName>
</protein>
<dbReference type="SMART" id="SM00044">
    <property type="entry name" value="CYCc"/>
    <property type="match status" value="1"/>
</dbReference>
<evidence type="ECO:0000313" key="4">
    <source>
        <dbReference type="EMBL" id="MEJ8473673.1"/>
    </source>
</evidence>
<dbReference type="Pfam" id="PF00672">
    <property type="entry name" value="HAMP"/>
    <property type="match status" value="1"/>
</dbReference>
<dbReference type="InterPro" id="IPR029787">
    <property type="entry name" value="Nucleotide_cyclase"/>
</dbReference>
<dbReference type="SMART" id="SM00304">
    <property type="entry name" value="HAMP"/>
    <property type="match status" value="1"/>
</dbReference>
<comment type="caution">
    <text evidence="4">The sequence shown here is derived from an EMBL/GenBank/DDBJ whole genome shotgun (WGS) entry which is preliminary data.</text>
</comment>
<dbReference type="InterPro" id="IPR003660">
    <property type="entry name" value="HAMP_dom"/>
</dbReference>
<dbReference type="SUPFAM" id="SSF158472">
    <property type="entry name" value="HAMP domain-like"/>
    <property type="match status" value="1"/>
</dbReference>
<accession>A0ABU8THP2</accession>
<proteinExistence type="predicted"/>
<evidence type="ECO:0000256" key="1">
    <source>
        <dbReference type="SAM" id="Phobius"/>
    </source>
</evidence>
<dbReference type="SUPFAM" id="SSF55073">
    <property type="entry name" value="Nucleotide cyclase"/>
    <property type="match status" value="1"/>
</dbReference>
<dbReference type="CDD" id="cd07302">
    <property type="entry name" value="CHD"/>
    <property type="match status" value="1"/>
</dbReference>
<dbReference type="PANTHER" id="PTHR43081">
    <property type="entry name" value="ADENYLATE CYCLASE, TERMINAL-DIFFERENTIATION SPECIFIC-RELATED"/>
    <property type="match status" value="1"/>
</dbReference>
<dbReference type="CDD" id="cd18774">
    <property type="entry name" value="PDC2_HK_sensor"/>
    <property type="match status" value="1"/>
</dbReference>
<evidence type="ECO:0000259" key="2">
    <source>
        <dbReference type="PROSITE" id="PS50125"/>
    </source>
</evidence>
<keyword evidence="1" id="KW-0472">Membrane</keyword>
<dbReference type="Gene3D" id="3.30.70.1230">
    <property type="entry name" value="Nucleotide cyclase"/>
    <property type="match status" value="1"/>
</dbReference>
<dbReference type="EMBL" id="JBAKIA010000002">
    <property type="protein sequence ID" value="MEJ8473673.1"/>
    <property type="molecule type" value="Genomic_DNA"/>
</dbReference>
<dbReference type="PANTHER" id="PTHR43081:SF1">
    <property type="entry name" value="ADENYLATE CYCLASE, TERMINAL-DIFFERENTIATION SPECIFIC"/>
    <property type="match status" value="1"/>
</dbReference>
<dbReference type="RefSeq" id="WP_340273296.1">
    <property type="nucleotide sequence ID" value="NZ_JBAKIA010000002.1"/>
</dbReference>
<dbReference type="Pfam" id="PF00211">
    <property type="entry name" value="Guanylate_cyc"/>
    <property type="match status" value="1"/>
</dbReference>
<evidence type="ECO:0000259" key="3">
    <source>
        <dbReference type="PROSITE" id="PS50885"/>
    </source>
</evidence>
<dbReference type="PROSITE" id="PS50125">
    <property type="entry name" value="GUANYLATE_CYCLASE_2"/>
    <property type="match status" value="1"/>
</dbReference>
<dbReference type="Gene3D" id="6.10.340.10">
    <property type="match status" value="1"/>
</dbReference>
<evidence type="ECO:0000313" key="5">
    <source>
        <dbReference type="Proteomes" id="UP001385499"/>
    </source>
</evidence>